<gene>
    <name evidence="7" type="ORF">ACH5RR_039055</name>
</gene>
<comment type="similarity">
    <text evidence="1">Belongs to the glycosyl hydrolase 18 family. Chitinase class V subfamily.</text>
</comment>
<reference evidence="7 8" key="1">
    <citation type="submission" date="2024-11" db="EMBL/GenBank/DDBJ databases">
        <title>A near-complete genome assembly of Cinchona calisaya.</title>
        <authorList>
            <person name="Lian D.C."/>
            <person name="Zhao X.W."/>
            <person name="Wei L."/>
        </authorList>
    </citation>
    <scope>NUCLEOTIDE SEQUENCE [LARGE SCALE GENOMIC DNA]</scope>
    <source>
        <tissue evidence="7">Nenye</tissue>
    </source>
</reference>
<keyword evidence="8" id="KW-1185">Reference proteome</keyword>
<dbReference type="Proteomes" id="UP001630127">
    <property type="component" value="Unassembled WGS sequence"/>
</dbReference>
<dbReference type="Gene3D" id="3.10.50.10">
    <property type="match status" value="1"/>
</dbReference>
<keyword evidence="2" id="KW-0732">Signal</keyword>
<dbReference type="AlphaFoldDB" id="A0ABD2XX43"/>
<organism evidence="7 8">
    <name type="scientific">Cinchona calisaya</name>
    <dbReference type="NCBI Taxonomy" id="153742"/>
    <lineage>
        <taxon>Eukaryota</taxon>
        <taxon>Viridiplantae</taxon>
        <taxon>Streptophyta</taxon>
        <taxon>Embryophyta</taxon>
        <taxon>Tracheophyta</taxon>
        <taxon>Spermatophyta</taxon>
        <taxon>Magnoliopsida</taxon>
        <taxon>eudicotyledons</taxon>
        <taxon>Gunneridae</taxon>
        <taxon>Pentapetalae</taxon>
        <taxon>asterids</taxon>
        <taxon>lamiids</taxon>
        <taxon>Gentianales</taxon>
        <taxon>Rubiaceae</taxon>
        <taxon>Cinchonoideae</taxon>
        <taxon>Cinchoneae</taxon>
        <taxon>Cinchona</taxon>
    </lineage>
</organism>
<sequence>MWFKWNEYQDQQDYQMKTVDVNNCGYLFLEVLGLNEDVVFVYKSVRGDLNIDKGEPHIGNWMRANGGKEVQNKSNLETNDSQHPNHWLSPVPNCNQIITSRNGKEYDPRAGIGIIIFNEEGELKLVAAEGRDGFKVSSAFVQGIKGAYWPSWLVWTLPPSSIPTTYFTYLFCAFVVSDATTYQLSITQLDDQWIGNFTTTFHRRIPSAKTFLAIGGGAASPYTFSNMWCAALEQEPLTSGKPRLLISAAVYFASNFLLAKVPYTYPGNAIREYVGSLNPMCFDYNGAWNTLTTRAHALIYDKSSKLKDPNDHGIGAPAVGVGPGNERIMQHKDIVDFNSANKAIVVYDNTTVSAYSYSGTHWIRYDVTISIGNKIRLRDDAKKSLKFISFAAFKVLFFGLGKLKFGAGPHSRRS</sequence>
<evidence type="ECO:0000313" key="8">
    <source>
        <dbReference type="Proteomes" id="UP001630127"/>
    </source>
</evidence>
<evidence type="ECO:0000256" key="4">
    <source>
        <dbReference type="ARBA" id="ARBA00023180"/>
    </source>
</evidence>
<dbReference type="GO" id="GO:0016798">
    <property type="term" value="F:hydrolase activity, acting on glycosyl bonds"/>
    <property type="evidence" value="ECO:0007669"/>
    <property type="project" value="UniProtKB-KW"/>
</dbReference>
<dbReference type="FunFam" id="3.10.50.10:FF:000003">
    <property type="entry name" value="Class V chitinase CHIT5b"/>
    <property type="match status" value="1"/>
</dbReference>
<feature type="domain" description="Chitinase II/V-like catalytic" evidence="6">
    <location>
        <begin position="143"/>
        <end position="381"/>
    </location>
</feature>
<comment type="caution">
    <text evidence="7">The sequence shown here is derived from an EMBL/GenBank/DDBJ whole genome shotgun (WGS) entry which is preliminary data.</text>
</comment>
<keyword evidence="4" id="KW-0325">Glycoprotein</keyword>
<proteinExistence type="inferred from homology"/>
<dbReference type="InterPro" id="IPR001223">
    <property type="entry name" value="Glyco_hydro18_cat"/>
</dbReference>
<accession>A0ABD2XX43</accession>
<evidence type="ECO:0000259" key="6">
    <source>
        <dbReference type="SMART" id="SM00636"/>
    </source>
</evidence>
<evidence type="ECO:0000256" key="3">
    <source>
        <dbReference type="ARBA" id="ARBA00022801"/>
    </source>
</evidence>
<evidence type="ECO:0000256" key="1">
    <source>
        <dbReference type="ARBA" id="ARBA00008682"/>
    </source>
</evidence>
<dbReference type="InterPro" id="IPR011583">
    <property type="entry name" value="Chitinase_II/V-like_cat"/>
</dbReference>
<dbReference type="EMBL" id="JBJUIK010000016">
    <property type="protein sequence ID" value="KAL3499962.1"/>
    <property type="molecule type" value="Genomic_DNA"/>
</dbReference>
<dbReference type="InterPro" id="IPR017853">
    <property type="entry name" value="GH"/>
</dbReference>
<dbReference type="SUPFAM" id="SSF54556">
    <property type="entry name" value="Chitinase insertion domain"/>
    <property type="match status" value="1"/>
</dbReference>
<dbReference type="SMART" id="SM00636">
    <property type="entry name" value="Glyco_18"/>
    <property type="match status" value="1"/>
</dbReference>
<evidence type="ECO:0000256" key="2">
    <source>
        <dbReference type="ARBA" id="ARBA00022729"/>
    </source>
</evidence>
<dbReference type="Gene3D" id="3.20.20.80">
    <property type="entry name" value="Glycosidases"/>
    <property type="match status" value="2"/>
</dbReference>
<dbReference type="InterPro" id="IPR050314">
    <property type="entry name" value="Glycosyl_Hydrlase_18"/>
</dbReference>
<evidence type="ECO:0000256" key="5">
    <source>
        <dbReference type="ARBA" id="ARBA00023295"/>
    </source>
</evidence>
<dbReference type="Pfam" id="PF00704">
    <property type="entry name" value="Glyco_hydro_18"/>
    <property type="match status" value="1"/>
</dbReference>
<dbReference type="InterPro" id="IPR029070">
    <property type="entry name" value="Chitinase_insertion_sf"/>
</dbReference>
<name>A0ABD2XX43_9GENT</name>
<evidence type="ECO:0000313" key="7">
    <source>
        <dbReference type="EMBL" id="KAL3499962.1"/>
    </source>
</evidence>
<dbReference type="PANTHER" id="PTHR11177">
    <property type="entry name" value="CHITINASE"/>
    <property type="match status" value="1"/>
</dbReference>
<dbReference type="SUPFAM" id="SSF51445">
    <property type="entry name" value="(Trans)glycosidases"/>
    <property type="match status" value="1"/>
</dbReference>
<keyword evidence="5" id="KW-0326">Glycosidase</keyword>
<protein>
    <recommendedName>
        <fullName evidence="6">Chitinase II/V-like catalytic domain-containing protein</fullName>
    </recommendedName>
</protein>
<dbReference type="PANTHER" id="PTHR11177:SF368">
    <property type="entry name" value="GH18 DOMAIN-CONTAINING PROTEIN"/>
    <property type="match status" value="1"/>
</dbReference>
<keyword evidence="3" id="KW-0378">Hydrolase</keyword>